<keyword evidence="2" id="KW-1185">Reference proteome</keyword>
<reference evidence="1" key="1">
    <citation type="submission" date="2021-06" db="EMBL/GenBank/DDBJ databases">
        <authorList>
            <person name="Hodson N. C."/>
            <person name="Mongue J. A."/>
            <person name="Jaron S. K."/>
        </authorList>
    </citation>
    <scope>NUCLEOTIDE SEQUENCE</scope>
</reference>
<organism evidence="1 2">
    <name type="scientific">Allacma fusca</name>
    <dbReference type="NCBI Taxonomy" id="39272"/>
    <lineage>
        <taxon>Eukaryota</taxon>
        <taxon>Metazoa</taxon>
        <taxon>Ecdysozoa</taxon>
        <taxon>Arthropoda</taxon>
        <taxon>Hexapoda</taxon>
        <taxon>Collembola</taxon>
        <taxon>Symphypleona</taxon>
        <taxon>Sminthuridae</taxon>
        <taxon>Allacma</taxon>
    </lineage>
</organism>
<name>A0A8J2KDE2_9HEXA</name>
<proteinExistence type="predicted"/>
<protein>
    <submittedName>
        <fullName evidence="1">Uncharacterized protein</fullName>
    </submittedName>
</protein>
<feature type="non-terminal residue" evidence="1">
    <location>
        <position position="15"/>
    </location>
</feature>
<evidence type="ECO:0000313" key="1">
    <source>
        <dbReference type="EMBL" id="CAG7723939.1"/>
    </source>
</evidence>
<gene>
    <name evidence="1" type="ORF">AFUS01_LOCUS12993</name>
</gene>
<evidence type="ECO:0000313" key="2">
    <source>
        <dbReference type="Proteomes" id="UP000708208"/>
    </source>
</evidence>
<sequence length="15" mass="1768">CDRANVGSERMVKRF</sequence>
<comment type="caution">
    <text evidence="1">The sequence shown here is derived from an EMBL/GenBank/DDBJ whole genome shotgun (WGS) entry which is preliminary data.</text>
</comment>
<dbReference type="Proteomes" id="UP000708208">
    <property type="component" value="Unassembled WGS sequence"/>
</dbReference>
<accession>A0A8J2KDE2</accession>
<dbReference type="EMBL" id="CAJVCH010104016">
    <property type="protein sequence ID" value="CAG7723939.1"/>
    <property type="molecule type" value="Genomic_DNA"/>
</dbReference>